<protein>
    <submittedName>
        <fullName evidence="1">Uncharacterized protein</fullName>
    </submittedName>
</protein>
<reference evidence="2" key="1">
    <citation type="journal article" date="2015" name="Nat. Genet.">
        <title>The genome and transcriptome of the zoonotic hookworm Ancylostoma ceylanicum identify infection-specific gene families.</title>
        <authorList>
            <person name="Schwarz E.M."/>
            <person name="Hu Y."/>
            <person name="Antoshechkin I."/>
            <person name="Miller M.M."/>
            <person name="Sternberg P.W."/>
            <person name="Aroian R.V."/>
        </authorList>
    </citation>
    <scope>NUCLEOTIDE SEQUENCE</scope>
    <source>
        <strain evidence="2">HY135</strain>
    </source>
</reference>
<evidence type="ECO:0000313" key="2">
    <source>
        <dbReference type="Proteomes" id="UP000024635"/>
    </source>
</evidence>
<organism evidence="1 2">
    <name type="scientific">Ancylostoma ceylanicum</name>
    <dbReference type="NCBI Taxonomy" id="53326"/>
    <lineage>
        <taxon>Eukaryota</taxon>
        <taxon>Metazoa</taxon>
        <taxon>Ecdysozoa</taxon>
        <taxon>Nematoda</taxon>
        <taxon>Chromadorea</taxon>
        <taxon>Rhabditida</taxon>
        <taxon>Rhabditina</taxon>
        <taxon>Rhabditomorpha</taxon>
        <taxon>Strongyloidea</taxon>
        <taxon>Ancylostomatidae</taxon>
        <taxon>Ancylostomatinae</taxon>
        <taxon>Ancylostoma</taxon>
    </lineage>
</organism>
<comment type="caution">
    <text evidence="1">The sequence shown here is derived from an EMBL/GenBank/DDBJ whole genome shotgun (WGS) entry which is preliminary data.</text>
</comment>
<proteinExistence type="predicted"/>
<dbReference type="EMBL" id="JARK01001379">
    <property type="protein sequence ID" value="EYC13495.1"/>
    <property type="molecule type" value="Genomic_DNA"/>
</dbReference>
<gene>
    <name evidence="1" type="primary">Acey_s0043.g748</name>
    <name evidence="1" type="ORF">Y032_0043g748</name>
</gene>
<accession>A0A016UEC6</accession>
<sequence length="99" mass="10826">MEILAVALSSNLNLQELKILQVLPKVQKSKDSHHIGTEENSVHTCGGGAKSCCGRNLYDFSVRIDTKEKNETPVKFSWDDIAYHSCSAHNLGSSAGPLR</sequence>
<evidence type="ECO:0000313" key="1">
    <source>
        <dbReference type="EMBL" id="EYC13495.1"/>
    </source>
</evidence>
<name>A0A016UEC6_9BILA</name>
<keyword evidence="2" id="KW-1185">Reference proteome</keyword>
<dbReference type="Proteomes" id="UP000024635">
    <property type="component" value="Unassembled WGS sequence"/>
</dbReference>
<dbReference type="AlphaFoldDB" id="A0A016UEC6"/>